<feature type="domain" description="Guanylate cyclase" evidence="2">
    <location>
        <begin position="286"/>
        <end position="393"/>
    </location>
</feature>
<dbReference type="AlphaFoldDB" id="A0A6I3M825"/>
<evidence type="ECO:0000259" key="2">
    <source>
        <dbReference type="PROSITE" id="PS50125"/>
    </source>
</evidence>
<dbReference type="Pfam" id="PF00211">
    <property type="entry name" value="Guanylate_cyc"/>
    <property type="match status" value="1"/>
</dbReference>
<dbReference type="PANTHER" id="PTHR43081">
    <property type="entry name" value="ADENYLATE CYCLASE, TERMINAL-DIFFERENTIATION SPECIFIC-RELATED"/>
    <property type="match status" value="1"/>
</dbReference>
<dbReference type="Gene3D" id="3.40.50.1820">
    <property type="entry name" value="alpha/beta hydrolase"/>
    <property type="match status" value="1"/>
</dbReference>
<evidence type="ECO:0000313" key="4">
    <source>
        <dbReference type="Proteomes" id="UP000433071"/>
    </source>
</evidence>
<dbReference type="GO" id="GO:0016787">
    <property type="term" value="F:hydrolase activity"/>
    <property type="evidence" value="ECO:0007669"/>
    <property type="project" value="UniProtKB-KW"/>
</dbReference>
<dbReference type="InterPro" id="IPR050697">
    <property type="entry name" value="Adenylyl/Guanylyl_Cyclase_3/4"/>
</dbReference>
<dbReference type="EMBL" id="WMLB01000011">
    <property type="protein sequence ID" value="MTH67506.1"/>
    <property type="molecule type" value="Genomic_DNA"/>
</dbReference>
<dbReference type="SUPFAM" id="SSF53474">
    <property type="entry name" value="alpha/beta-Hydrolases"/>
    <property type="match status" value="1"/>
</dbReference>
<dbReference type="CDD" id="cd07302">
    <property type="entry name" value="CHD"/>
    <property type="match status" value="1"/>
</dbReference>
<dbReference type="GO" id="GO:0035556">
    <property type="term" value="P:intracellular signal transduction"/>
    <property type="evidence" value="ECO:0007669"/>
    <property type="project" value="InterPro"/>
</dbReference>
<name>A0A6I3M825_9MICO</name>
<gene>
    <name evidence="3" type="ORF">GJ743_03850</name>
</gene>
<dbReference type="SUPFAM" id="SSF55073">
    <property type="entry name" value="Nucleotide cyclase"/>
    <property type="match status" value="1"/>
</dbReference>
<dbReference type="PRINTS" id="PR00111">
    <property type="entry name" value="ABHYDROLASE"/>
</dbReference>
<dbReference type="GO" id="GO:0004016">
    <property type="term" value="F:adenylate cyclase activity"/>
    <property type="evidence" value="ECO:0007669"/>
    <property type="project" value="UniProtKB-ARBA"/>
</dbReference>
<evidence type="ECO:0000313" key="3">
    <source>
        <dbReference type="EMBL" id="MTH67506.1"/>
    </source>
</evidence>
<reference evidence="3 4" key="1">
    <citation type="submission" date="2019-11" db="EMBL/GenBank/DDBJ databases">
        <title>Agromyces kandeliae sp. nov., isolated from mangrove soil.</title>
        <authorList>
            <person name="Wang R."/>
        </authorList>
    </citation>
    <scope>NUCLEOTIDE SEQUENCE [LARGE SCALE GENOMIC DNA]</scope>
    <source>
        <strain evidence="3 4">JCM 11433</strain>
    </source>
</reference>
<comment type="similarity">
    <text evidence="1">Belongs to the adenylyl cyclase class-3 family.</text>
</comment>
<dbReference type="PROSITE" id="PS50125">
    <property type="entry name" value="GUANYLATE_CYCLASE_2"/>
    <property type="match status" value="1"/>
</dbReference>
<proteinExistence type="inferred from homology"/>
<organism evidence="3 4">
    <name type="scientific">Agromyces bracchium</name>
    <dbReference type="NCBI Taxonomy" id="88376"/>
    <lineage>
        <taxon>Bacteria</taxon>
        <taxon>Bacillati</taxon>
        <taxon>Actinomycetota</taxon>
        <taxon>Actinomycetes</taxon>
        <taxon>Micrococcales</taxon>
        <taxon>Microbacteriaceae</taxon>
        <taxon>Agromyces</taxon>
    </lineage>
</organism>
<dbReference type="SMART" id="SM00044">
    <property type="entry name" value="CYCc"/>
    <property type="match status" value="1"/>
</dbReference>
<dbReference type="Pfam" id="PF00561">
    <property type="entry name" value="Abhydrolase_1"/>
    <property type="match status" value="1"/>
</dbReference>
<protein>
    <submittedName>
        <fullName evidence="3">Alpha/beta fold hydrolase</fullName>
    </submittedName>
</protein>
<dbReference type="InterPro" id="IPR029787">
    <property type="entry name" value="Nucleotide_cyclase"/>
</dbReference>
<dbReference type="InterPro" id="IPR001054">
    <property type="entry name" value="A/G_cyclase"/>
</dbReference>
<dbReference type="Proteomes" id="UP000433071">
    <property type="component" value="Unassembled WGS sequence"/>
</dbReference>
<dbReference type="InterPro" id="IPR029058">
    <property type="entry name" value="AB_hydrolase_fold"/>
</dbReference>
<comment type="caution">
    <text evidence="3">The sequence shown here is derived from an EMBL/GenBank/DDBJ whole genome shotgun (WGS) entry which is preliminary data.</text>
</comment>
<dbReference type="OrthoDB" id="5902829at2"/>
<dbReference type="RefSeq" id="WP_155050621.1">
    <property type="nucleotide sequence ID" value="NZ_BAAAIB010000004.1"/>
</dbReference>
<keyword evidence="3" id="KW-0378">Hydrolase</keyword>
<dbReference type="GO" id="GO:0009190">
    <property type="term" value="P:cyclic nucleotide biosynthetic process"/>
    <property type="evidence" value="ECO:0007669"/>
    <property type="project" value="InterPro"/>
</dbReference>
<sequence>MIPSTRYAVRNGVDLAYKVFGEGDRDIVLAFAFISNVDVFCELPEHLEFIERLQALGARVILFDKRGTGLSDRGGLDATVEDRADDLVAILDAAGSTRAAIIGWFDGGATALVAAARHPDRIDAVIVYEAFAVGHADDGFPWTLDAAWVASLMAGLEPAEWGRGLVVRQFWQAEGAERLVAWWERYESMSATPTAARRLAEAIVAVDIRPYLADVRAPVLVLHDTALEAIEEAPMRWLADALPEGRLQLVRRSSALPAILPDGALVDEMEEFLTGARSGGRRDVLTTVFTDIVESTATLARTGDERWRNILASHDEALRRSIARFSGTEANTTGDGIVATFPLPSSALHYATQALESAAALGLGLRVGVHSGELIMRGDDLVGLAVHAAARICAAADPGRIMVSDTVRSLLLGFPFAFEPAGEHDLKGVPDRWRLWYCIDGPDDAEARRG</sequence>
<dbReference type="Gene3D" id="3.30.70.1230">
    <property type="entry name" value="Nucleotide cyclase"/>
    <property type="match status" value="1"/>
</dbReference>
<accession>A0A6I3M825</accession>
<evidence type="ECO:0000256" key="1">
    <source>
        <dbReference type="ARBA" id="ARBA00005381"/>
    </source>
</evidence>
<dbReference type="InterPro" id="IPR000073">
    <property type="entry name" value="AB_hydrolase_1"/>
</dbReference>
<keyword evidence="4" id="KW-1185">Reference proteome</keyword>
<dbReference type="PANTHER" id="PTHR43081:SF1">
    <property type="entry name" value="ADENYLATE CYCLASE, TERMINAL-DIFFERENTIATION SPECIFIC"/>
    <property type="match status" value="1"/>
</dbReference>